<organism evidence="1 2">
    <name type="scientific">Venturia canescens</name>
    <dbReference type="NCBI Taxonomy" id="32260"/>
    <lineage>
        <taxon>Eukaryota</taxon>
        <taxon>Metazoa</taxon>
        <taxon>Ecdysozoa</taxon>
        <taxon>Arthropoda</taxon>
        <taxon>Hexapoda</taxon>
        <taxon>Insecta</taxon>
        <taxon>Pterygota</taxon>
        <taxon>Neoptera</taxon>
        <taxon>Endopterygota</taxon>
        <taxon>Hymenoptera</taxon>
        <taxon>Apocrita</taxon>
        <taxon>Ichneumonoidea</taxon>
        <taxon>Ichneumonidae</taxon>
        <taxon>Campopleginae</taxon>
        <taxon>Dusona group</taxon>
        <taxon>Venturia</taxon>
    </lineage>
</organism>
<proteinExistence type="predicted"/>
<keyword evidence="2" id="KW-1185">Reference proteome</keyword>
<accession>A0ACB9ZHR6</accession>
<dbReference type="EMBL" id="CM033499">
    <property type="protein sequence ID" value="KAI5630597.1"/>
    <property type="molecule type" value="Genomic_DNA"/>
</dbReference>
<evidence type="ECO:0000313" key="2">
    <source>
        <dbReference type="Proteomes" id="UP000824380"/>
    </source>
</evidence>
<protein>
    <submittedName>
        <fullName evidence="1">Uncharacterized protein</fullName>
    </submittedName>
</protein>
<sequence>MPNMKKNGDADVATIELEPIAEEANAASVASVENGNTDDTSNEATESPGNEKPLLLSRRKAKMNRVYRRSRSRGCSPARVTYRSIRNKSPSRCMRNMAAVVQTALTADDAAANSTQPHSCPNNRINSGTNSTRHTNLEETSVVDNATNENGDGDDAKERNEREDQTKCTCHCNENVESTKTSKKRRVTETLFGVASGVCRFVRYPLMVSTNAATLYLVMNSLGFNGLEYASRAVSMLQPLVGPLLSSNHVVQAVTSVGQNVGGSIPAALASSQYLGSGTFK</sequence>
<gene>
    <name evidence="1" type="ORF">KP791_000080</name>
</gene>
<name>A0ACB9ZHR6_9HYME</name>
<comment type="caution">
    <text evidence="1">The sequence shown here is derived from an EMBL/GenBank/DDBJ whole genome shotgun (WGS) entry which is preliminary data.</text>
</comment>
<dbReference type="Proteomes" id="UP000824380">
    <property type="component" value="Chromosome 3"/>
</dbReference>
<evidence type="ECO:0000313" key="1">
    <source>
        <dbReference type="EMBL" id="KAI5630597.1"/>
    </source>
</evidence>
<reference evidence="1" key="1">
    <citation type="submission" date="2022-07" db="EMBL/GenBank/DDBJ databases">
        <title>Venturia canescens Genome.</title>
        <authorList>
            <person name="Burke G.R."/>
            <person name="Simmonds T.J."/>
            <person name="Geib S.M."/>
        </authorList>
    </citation>
    <scope>NUCLEOTIDE SEQUENCE</scope>
    <source>
        <strain evidence="1">UGA</strain>
    </source>
</reference>